<dbReference type="RefSeq" id="WP_227775280.1">
    <property type="nucleotide sequence ID" value="NZ_BAABKX010000001.1"/>
</dbReference>
<gene>
    <name evidence="1" type="ORF">GCM10025751_04780</name>
</gene>
<proteinExistence type="predicted"/>
<dbReference type="AlphaFoldDB" id="A0AAV3UBT7"/>
<evidence type="ECO:0000313" key="1">
    <source>
        <dbReference type="EMBL" id="GAA5041964.1"/>
    </source>
</evidence>
<name>A0AAV3UBT7_9EURY</name>
<organism evidence="1 2">
    <name type="scientific">Haladaptatus pallidirubidus</name>
    <dbReference type="NCBI Taxonomy" id="1008152"/>
    <lineage>
        <taxon>Archaea</taxon>
        <taxon>Methanobacteriati</taxon>
        <taxon>Methanobacteriota</taxon>
        <taxon>Stenosarchaea group</taxon>
        <taxon>Halobacteria</taxon>
        <taxon>Halobacteriales</taxon>
        <taxon>Haladaptataceae</taxon>
        <taxon>Haladaptatus</taxon>
    </lineage>
</organism>
<keyword evidence="2" id="KW-1185">Reference proteome</keyword>
<accession>A0AAV3UBT7</accession>
<reference evidence="1 2" key="1">
    <citation type="journal article" date="2019" name="Int. J. Syst. Evol. Microbiol.">
        <title>The Global Catalogue of Microorganisms (GCM) 10K type strain sequencing project: providing services to taxonomists for standard genome sequencing and annotation.</title>
        <authorList>
            <consortium name="The Broad Institute Genomics Platform"/>
            <consortium name="The Broad Institute Genome Sequencing Center for Infectious Disease"/>
            <person name="Wu L."/>
            <person name="Ma J."/>
        </authorList>
    </citation>
    <scope>NUCLEOTIDE SEQUENCE [LARGE SCALE GENOMIC DNA]</scope>
    <source>
        <strain evidence="1 2">JCM 17504</strain>
    </source>
</reference>
<sequence>MSVTKTTGNCSRCLAPLVDHAEMHGQIQRGVFGTVFICPDTFGRAPDETLFGEVGE</sequence>
<protein>
    <submittedName>
        <fullName evidence="1">Uncharacterized protein</fullName>
    </submittedName>
</protein>
<comment type="caution">
    <text evidence="1">The sequence shown here is derived from an EMBL/GenBank/DDBJ whole genome shotgun (WGS) entry which is preliminary data.</text>
</comment>
<dbReference type="EMBL" id="BAABKX010000001">
    <property type="protein sequence ID" value="GAA5041964.1"/>
    <property type="molecule type" value="Genomic_DNA"/>
</dbReference>
<evidence type="ECO:0000313" key="2">
    <source>
        <dbReference type="Proteomes" id="UP001501729"/>
    </source>
</evidence>
<dbReference type="GeneID" id="68615164"/>
<dbReference type="Proteomes" id="UP001501729">
    <property type="component" value="Unassembled WGS sequence"/>
</dbReference>